<evidence type="ECO:0000256" key="1">
    <source>
        <dbReference type="SAM" id="MobiDB-lite"/>
    </source>
</evidence>
<dbReference type="RefSeq" id="WP_380082928.1">
    <property type="nucleotide sequence ID" value="NZ_JBHSWD010000001.1"/>
</dbReference>
<feature type="region of interest" description="Disordered" evidence="1">
    <location>
        <begin position="1"/>
        <end position="22"/>
    </location>
</feature>
<dbReference type="Proteomes" id="UP001596297">
    <property type="component" value="Unassembled WGS sequence"/>
</dbReference>
<proteinExistence type="predicted"/>
<dbReference type="InterPro" id="IPR007474">
    <property type="entry name" value="ApaG_domain"/>
</dbReference>
<dbReference type="PANTHER" id="PTHR14289:SF16">
    <property type="entry name" value="POLYMERASE DELTA-INTERACTING PROTEIN 2"/>
    <property type="match status" value="1"/>
</dbReference>
<organism evidence="3 4">
    <name type="scientific">Deinococcus lacus</name>
    <dbReference type="NCBI Taxonomy" id="392561"/>
    <lineage>
        <taxon>Bacteria</taxon>
        <taxon>Thermotogati</taxon>
        <taxon>Deinococcota</taxon>
        <taxon>Deinococci</taxon>
        <taxon>Deinococcales</taxon>
        <taxon>Deinococcaceae</taxon>
        <taxon>Deinococcus</taxon>
    </lineage>
</organism>
<dbReference type="NCBIfam" id="NF003967">
    <property type="entry name" value="PRK05461.1"/>
    <property type="match status" value="1"/>
</dbReference>
<evidence type="ECO:0000259" key="2">
    <source>
        <dbReference type="PROSITE" id="PS51087"/>
    </source>
</evidence>
<evidence type="ECO:0000313" key="3">
    <source>
        <dbReference type="EMBL" id="MFC6591912.1"/>
    </source>
</evidence>
<keyword evidence="4" id="KW-1185">Reference proteome</keyword>
<dbReference type="Pfam" id="PF04379">
    <property type="entry name" value="DUF525"/>
    <property type="match status" value="1"/>
</dbReference>
<evidence type="ECO:0000313" key="4">
    <source>
        <dbReference type="Proteomes" id="UP001596297"/>
    </source>
</evidence>
<reference evidence="4" key="1">
    <citation type="journal article" date="2019" name="Int. J. Syst. Evol. Microbiol.">
        <title>The Global Catalogue of Microorganisms (GCM) 10K type strain sequencing project: providing services to taxonomists for standard genome sequencing and annotation.</title>
        <authorList>
            <consortium name="The Broad Institute Genomics Platform"/>
            <consortium name="The Broad Institute Genome Sequencing Center for Infectious Disease"/>
            <person name="Wu L."/>
            <person name="Ma J."/>
        </authorList>
    </citation>
    <scope>NUCLEOTIDE SEQUENCE [LARGE SCALE GENOMIC DNA]</scope>
    <source>
        <strain evidence="4">CGMCC 1.15772</strain>
    </source>
</reference>
<comment type="caution">
    <text evidence="3">The sequence shown here is derived from an EMBL/GenBank/DDBJ whole genome shotgun (WGS) entry which is preliminary data.</text>
</comment>
<feature type="domain" description="ApaG" evidence="2">
    <location>
        <begin position="3"/>
        <end position="125"/>
    </location>
</feature>
<sequence length="127" mass="13720">MAPHSRVPLSITVEPRHLPEHSSPGRQTFAYVVRIENKDDQTWQIVARHWHVREADGAEIVVDGEGVVGQQPLLAPGGVFVYDSAVTVAAAPAQMSGHYLLKNAWGEAGRADIPAFGLNLGGPRTLH</sequence>
<dbReference type="InterPro" id="IPR036767">
    <property type="entry name" value="ApaG_sf"/>
</dbReference>
<dbReference type="EMBL" id="JBHSWD010000001">
    <property type="protein sequence ID" value="MFC6591912.1"/>
    <property type="molecule type" value="Genomic_DNA"/>
</dbReference>
<protein>
    <submittedName>
        <fullName evidence="3">Co2+/Mg2+ efflux protein ApaG</fullName>
    </submittedName>
</protein>
<accession>A0ABW1YEH1</accession>
<gene>
    <name evidence="3" type="primary">apaG</name>
    <name evidence="3" type="ORF">ACFP81_07765</name>
</gene>
<dbReference type="Gene3D" id="2.60.40.1470">
    <property type="entry name" value="ApaG domain"/>
    <property type="match status" value="1"/>
</dbReference>
<name>A0ABW1YEH1_9DEIO</name>
<dbReference type="PROSITE" id="PS51087">
    <property type="entry name" value="APAG"/>
    <property type="match status" value="1"/>
</dbReference>
<dbReference type="PANTHER" id="PTHR14289">
    <property type="entry name" value="F-BOX ONLY PROTEIN 3"/>
    <property type="match status" value="1"/>
</dbReference>
<dbReference type="SUPFAM" id="SSF110069">
    <property type="entry name" value="ApaG-like"/>
    <property type="match status" value="1"/>
</dbReference>